<dbReference type="KEGG" id="psco:LY89DRAFT_731765"/>
<name>A0A194XGV7_MOLSC</name>
<proteinExistence type="predicted"/>
<dbReference type="RefSeq" id="XP_018073719.1">
    <property type="nucleotide sequence ID" value="XM_018219612.1"/>
</dbReference>
<keyword evidence="3" id="KW-1185">Reference proteome</keyword>
<dbReference type="AlphaFoldDB" id="A0A194XGV7"/>
<accession>A0A194XGV7</accession>
<dbReference type="GeneID" id="28829338"/>
<sequence>MCVTWLHVHHCGHSEKHEHNCYPSLLQRECYEEYVCKNLHTGISCWMCARRLRRQVLRLKDPSEQEEVRVSLDSNMEEHARLEAVVKKWREAAAGTLSNSDQPSETREDGNQRWTYSNRAFTSSPEWKDAVAKVVADEIGSDEDEEFENEESDDDEFAVKKPDTPLKQLENSTAIIKKMPGVMKSIEDNTATIKDMQDVKKLVADNTTAIKELSGAVKGWLEEEAREEAQTAHVMKKPRLS</sequence>
<organism evidence="2 3">
    <name type="scientific">Mollisia scopiformis</name>
    <name type="common">Conifer needle endophyte fungus</name>
    <name type="synonym">Phialocephala scopiformis</name>
    <dbReference type="NCBI Taxonomy" id="149040"/>
    <lineage>
        <taxon>Eukaryota</taxon>
        <taxon>Fungi</taxon>
        <taxon>Dikarya</taxon>
        <taxon>Ascomycota</taxon>
        <taxon>Pezizomycotina</taxon>
        <taxon>Leotiomycetes</taxon>
        <taxon>Helotiales</taxon>
        <taxon>Mollisiaceae</taxon>
        <taxon>Mollisia</taxon>
    </lineage>
</organism>
<feature type="compositionally biased region" description="Acidic residues" evidence="1">
    <location>
        <begin position="139"/>
        <end position="156"/>
    </location>
</feature>
<evidence type="ECO:0000313" key="3">
    <source>
        <dbReference type="Proteomes" id="UP000070700"/>
    </source>
</evidence>
<dbReference type="InParanoid" id="A0A194XGV7"/>
<dbReference type="EMBL" id="KQ947411">
    <property type="protein sequence ID" value="KUJ19364.1"/>
    <property type="molecule type" value="Genomic_DNA"/>
</dbReference>
<evidence type="ECO:0000313" key="2">
    <source>
        <dbReference type="EMBL" id="KUJ19364.1"/>
    </source>
</evidence>
<reference evidence="2 3" key="1">
    <citation type="submission" date="2015-10" db="EMBL/GenBank/DDBJ databases">
        <title>Full genome of DAOMC 229536 Phialocephala scopiformis, a fungal endophyte of spruce producing the potent anti-insectan compound rugulosin.</title>
        <authorList>
            <consortium name="DOE Joint Genome Institute"/>
            <person name="Walker A.K."/>
            <person name="Frasz S.L."/>
            <person name="Seifert K.A."/>
            <person name="Miller J.D."/>
            <person name="Mondo S.J."/>
            <person name="Labutti K."/>
            <person name="Lipzen A."/>
            <person name="Dockter R."/>
            <person name="Kennedy M."/>
            <person name="Grigoriev I.V."/>
            <person name="Spatafora J.W."/>
        </authorList>
    </citation>
    <scope>NUCLEOTIDE SEQUENCE [LARGE SCALE GENOMIC DNA]</scope>
    <source>
        <strain evidence="2 3">CBS 120377</strain>
    </source>
</reference>
<protein>
    <submittedName>
        <fullName evidence="2">Uncharacterized protein</fullName>
    </submittedName>
</protein>
<feature type="region of interest" description="Disordered" evidence="1">
    <location>
        <begin position="139"/>
        <end position="160"/>
    </location>
</feature>
<evidence type="ECO:0000256" key="1">
    <source>
        <dbReference type="SAM" id="MobiDB-lite"/>
    </source>
</evidence>
<dbReference type="Proteomes" id="UP000070700">
    <property type="component" value="Unassembled WGS sequence"/>
</dbReference>
<gene>
    <name evidence="2" type="ORF">LY89DRAFT_731765</name>
</gene>
<feature type="region of interest" description="Disordered" evidence="1">
    <location>
        <begin position="94"/>
        <end position="114"/>
    </location>
</feature>